<dbReference type="Proteomes" id="UP000789405">
    <property type="component" value="Unassembled WGS sequence"/>
</dbReference>
<proteinExistence type="predicted"/>
<evidence type="ECO:0000313" key="2">
    <source>
        <dbReference type="Proteomes" id="UP000789405"/>
    </source>
</evidence>
<dbReference type="EMBL" id="CAJVPY010000052">
    <property type="protein sequence ID" value="CAG8446767.1"/>
    <property type="molecule type" value="Genomic_DNA"/>
</dbReference>
<comment type="caution">
    <text evidence="1">The sequence shown here is derived from an EMBL/GenBank/DDBJ whole genome shotgun (WGS) entry which is preliminary data.</text>
</comment>
<feature type="non-terminal residue" evidence="1">
    <location>
        <position position="97"/>
    </location>
</feature>
<gene>
    <name evidence="1" type="ORF">DERYTH_LOCUS262</name>
</gene>
<organism evidence="1 2">
    <name type="scientific">Dentiscutata erythropus</name>
    <dbReference type="NCBI Taxonomy" id="1348616"/>
    <lineage>
        <taxon>Eukaryota</taxon>
        <taxon>Fungi</taxon>
        <taxon>Fungi incertae sedis</taxon>
        <taxon>Mucoromycota</taxon>
        <taxon>Glomeromycotina</taxon>
        <taxon>Glomeromycetes</taxon>
        <taxon>Diversisporales</taxon>
        <taxon>Gigasporaceae</taxon>
        <taxon>Dentiscutata</taxon>
    </lineage>
</organism>
<evidence type="ECO:0000313" key="1">
    <source>
        <dbReference type="EMBL" id="CAG8446767.1"/>
    </source>
</evidence>
<protein>
    <submittedName>
        <fullName evidence="1">22903_t:CDS:1</fullName>
    </submittedName>
</protein>
<keyword evidence="2" id="KW-1185">Reference proteome</keyword>
<reference evidence="1" key="1">
    <citation type="submission" date="2021-06" db="EMBL/GenBank/DDBJ databases">
        <authorList>
            <person name="Kallberg Y."/>
            <person name="Tangrot J."/>
            <person name="Rosling A."/>
        </authorList>
    </citation>
    <scope>NUCLEOTIDE SEQUENCE</scope>
    <source>
        <strain evidence="1">MA453B</strain>
    </source>
</reference>
<name>A0A9N8V7Q9_9GLOM</name>
<sequence>MRNSDCSSIDKAIEEHKINIHNYDEFEILESDDEKKVYLNIDKTIEEYKIKIHSYDEFEIHEEFDGKKKAYWRTLECIVALKNLNIDEKNVQESIKK</sequence>
<accession>A0A9N8V7Q9</accession>
<dbReference type="AlphaFoldDB" id="A0A9N8V7Q9"/>